<gene>
    <name evidence="1" type="ORF">HCCG_01023</name>
</gene>
<dbReference type="Proteomes" id="UP000005755">
    <property type="component" value="Unassembled WGS sequence"/>
</dbReference>
<protein>
    <submittedName>
        <fullName evidence="1">Uncharacterized protein</fullName>
    </submittedName>
</protein>
<accession>A0ABN0BA51</accession>
<dbReference type="EMBL" id="DS990392">
    <property type="protein sequence ID" value="EFR46476.1"/>
    <property type="molecule type" value="Genomic_DNA"/>
</dbReference>
<reference evidence="2" key="1">
    <citation type="journal article" date="2014" name="Genome Announc.">
        <title>Draft genome sequences of six enterohepatic helicobacter species isolated from humans and one from rhesus macaques.</title>
        <authorList>
            <person name="Shen Z."/>
            <person name="Sheh A."/>
            <person name="Young S.K."/>
            <person name="Abouelliel A."/>
            <person name="Ward D.V."/>
            <person name="Earl A.M."/>
            <person name="Fox J.G."/>
        </authorList>
    </citation>
    <scope>NUCLEOTIDE SEQUENCE [LARGE SCALE GENOMIC DNA]</scope>
    <source>
        <strain evidence="2">CCUG 18818</strain>
    </source>
</reference>
<organism evidence="1 2">
    <name type="scientific">Helicobacter cinaedi CCUG 18818 = ATCC BAA-847</name>
    <dbReference type="NCBI Taxonomy" id="537971"/>
    <lineage>
        <taxon>Bacteria</taxon>
        <taxon>Pseudomonadati</taxon>
        <taxon>Campylobacterota</taxon>
        <taxon>Epsilonproteobacteria</taxon>
        <taxon>Campylobacterales</taxon>
        <taxon>Helicobacteraceae</taxon>
        <taxon>Helicobacter</taxon>
    </lineage>
</organism>
<evidence type="ECO:0000313" key="2">
    <source>
        <dbReference type="Proteomes" id="UP000005755"/>
    </source>
</evidence>
<evidence type="ECO:0000313" key="1">
    <source>
        <dbReference type="EMBL" id="EFR46476.1"/>
    </source>
</evidence>
<name>A0ABN0BA51_9HELI</name>
<keyword evidence="2" id="KW-1185">Reference proteome</keyword>
<sequence length="41" mass="4715">MWLCHCIYLNKLLAQESAQPLKLSKNTSTVDILDFLESSIF</sequence>
<proteinExistence type="predicted"/>